<gene>
    <name evidence="1" type="ORF">B7H23_13745</name>
</gene>
<evidence type="ECO:0000313" key="2">
    <source>
        <dbReference type="Proteomes" id="UP000215405"/>
    </source>
</evidence>
<proteinExistence type="predicted"/>
<dbReference type="Pfam" id="PF12096">
    <property type="entry name" value="DUF3572"/>
    <property type="match status" value="1"/>
</dbReference>
<evidence type="ECO:0000313" key="1">
    <source>
        <dbReference type="EMBL" id="OXS99242.1"/>
    </source>
</evidence>
<name>A0A231UTI7_9HYPH</name>
<comment type="caution">
    <text evidence="1">The sequence shown here is derived from an EMBL/GenBank/DDBJ whole genome shotgun (WGS) entry which is preliminary data.</text>
</comment>
<dbReference type="RefSeq" id="WP_094078023.1">
    <property type="nucleotide sequence ID" value="NZ_NBYO01000003.1"/>
</dbReference>
<accession>A0A231UTI7</accession>
<protein>
    <recommendedName>
        <fullName evidence="3">DUF3572 domain-containing protein</fullName>
    </recommendedName>
</protein>
<sequence>MANDRSSEAEEIAIAALGHIAADPILLPRFLSLTGITISEIRPAAEEPGFLGGVLAFILAHEPTLMEFSAQSGIEAERVAKAARRLPGGQDDWDRQP</sequence>
<keyword evidence="2" id="KW-1185">Reference proteome</keyword>
<reference evidence="2" key="1">
    <citation type="journal article" date="2017" name="Int. J. Syst. Evol. Microbiol.">
        <title>Notoacmeibacter marinus gen. nov., sp. nov., isolated from the gut of a limpet and proposal of Notoacmeibacteraceae fam. nov. in the order Rhizobiales of the class Alphaproteobacteria.</title>
        <authorList>
            <person name="Huang Z."/>
            <person name="Guo F."/>
            <person name="Lai Q."/>
        </authorList>
    </citation>
    <scope>NUCLEOTIDE SEQUENCE [LARGE SCALE GENOMIC DNA]</scope>
    <source>
        <strain evidence="2">XMTR2A4</strain>
    </source>
</reference>
<dbReference type="EMBL" id="NBYO01000003">
    <property type="protein sequence ID" value="OXS99242.1"/>
    <property type="molecule type" value="Genomic_DNA"/>
</dbReference>
<dbReference type="Proteomes" id="UP000215405">
    <property type="component" value="Unassembled WGS sequence"/>
</dbReference>
<dbReference type="AlphaFoldDB" id="A0A231UTI7"/>
<evidence type="ECO:0008006" key="3">
    <source>
        <dbReference type="Google" id="ProtNLM"/>
    </source>
</evidence>
<organism evidence="1 2">
    <name type="scientific">Notoacmeibacter marinus</name>
    <dbReference type="NCBI Taxonomy" id="1876515"/>
    <lineage>
        <taxon>Bacteria</taxon>
        <taxon>Pseudomonadati</taxon>
        <taxon>Pseudomonadota</taxon>
        <taxon>Alphaproteobacteria</taxon>
        <taxon>Hyphomicrobiales</taxon>
        <taxon>Notoacmeibacteraceae</taxon>
        <taxon>Notoacmeibacter</taxon>
    </lineage>
</organism>
<dbReference type="InterPro" id="IPR021955">
    <property type="entry name" value="DUF3572"/>
</dbReference>